<dbReference type="InterPro" id="IPR036388">
    <property type="entry name" value="WH-like_DNA-bd_sf"/>
</dbReference>
<reference evidence="19 20" key="1">
    <citation type="submission" date="2020-04" db="EMBL/GenBank/DDBJ databases">
        <authorList>
            <person name="Alioto T."/>
            <person name="Alioto T."/>
            <person name="Gomez Garrido J."/>
        </authorList>
    </citation>
    <scope>NUCLEOTIDE SEQUENCE [LARGE SCALE GENOMIC DNA]</scope>
</reference>
<evidence type="ECO:0000256" key="4">
    <source>
        <dbReference type="ARBA" id="ARBA00006654"/>
    </source>
</evidence>
<protein>
    <recommendedName>
        <fullName evidence="21">DNA helicase</fullName>
    </recommendedName>
</protein>
<dbReference type="SUPFAM" id="SSF52540">
    <property type="entry name" value="P-loop containing nucleoside triphosphate hydrolases"/>
    <property type="match status" value="1"/>
</dbReference>
<dbReference type="NCBIfam" id="TIGR00614">
    <property type="entry name" value="recQ_fam"/>
    <property type="match status" value="1"/>
</dbReference>
<dbReference type="Pfam" id="PF00570">
    <property type="entry name" value="HRDC"/>
    <property type="match status" value="1"/>
</dbReference>
<accession>A0A8S1CPI8</accession>
<comment type="similarity">
    <text evidence="3">Belongs to the helicase family. RecQ subfamily.</text>
</comment>
<dbReference type="SMART" id="SM00487">
    <property type="entry name" value="DEXDc"/>
    <property type="match status" value="1"/>
</dbReference>
<dbReference type="GO" id="GO:0005524">
    <property type="term" value="F:ATP binding"/>
    <property type="evidence" value="ECO:0007669"/>
    <property type="project" value="UniProtKB-KW"/>
</dbReference>
<dbReference type="SUPFAM" id="SSF46785">
    <property type="entry name" value="Winged helix' DNA-binding domain"/>
    <property type="match status" value="1"/>
</dbReference>
<dbReference type="Gene3D" id="1.10.150.80">
    <property type="entry name" value="HRDC domain"/>
    <property type="match status" value="1"/>
</dbReference>
<dbReference type="PANTHER" id="PTHR11575">
    <property type="entry name" value="5'-NUCLEOTIDASE-RELATED"/>
    <property type="match status" value="1"/>
</dbReference>
<dbReference type="InterPro" id="IPR029052">
    <property type="entry name" value="Metallo-depent_PP-like"/>
</dbReference>
<dbReference type="InterPro" id="IPR008334">
    <property type="entry name" value="5'-Nucleotdase_C"/>
</dbReference>
<dbReference type="Pfam" id="PF00270">
    <property type="entry name" value="DEAD"/>
    <property type="match status" value="1"/>
</dbReference>
<evidence type="ECO:0000256" key="12">
    <source>
        <dbReference type="ARBA" id="ARBA00034617"/>
    </source>
</evidence>
<dbReference type="InterPro" id="IPR036907">
    <property type="entry name" value="5'-Nucleotdase_C_sf"/>
</dbReference>
<dbReference type="SMART" id="SM00956">
    <property type="entry name" value="RQC"/>
    <property type="match status" value="1"/>
</dbReference>
<name>A0A8S1CPI8_9INSE</name>
<comment type="caution">
    <text evidence="19">The sequence shown here is derived from an EMBL/GenBank/DDBJ whole genome shotgun (WGS) entry which is preliminary data.</text>
</comment>
<dbReference type="SUPFAM" id="SSF55816">
    <property type="entry name" value="5'-nucleotidase (syn. UDP-sugar hydrolase), C-terminal domain"/>
    <property type="match status" value="1"/>
</dbReference>
<dbReference type="GO" id="GO:0008253">
    <property type="term" value="F:5'-nucleotidase activity"/>
    <property type="evidence" value="ECO:0007669"/>
    <property type="project" value="UniProtKB-EC"/>
</dbReference>
<dbReference type="Pfam" id="PF02872">
    <property type="entry name" value="5_nucleotid_C"/>
    <property type="match status" value="2"/>
</dbReference>
<dbReference type="SUPFAM" id="SSF56300">
    <property type="entry name" value="Metallo-dependent phosphatases"/>
    <property type="match status" value="1"/>
</dbReference>
<dbReference type="CDD" id="cd07409">
    <property type="entry name" value="MPP_CD73_N"/>
    <property type="match status" value="1"/>
</dbReference>
<keyword evidence="7" id="KW-0547">Nucleotide-binding</keyword>
<evidence type="ECO:0000256" key="11">
    <source>
        <dbReference type="ARBA" id="ARBA00023235"/>
    </source>
</evidence>
<keyword evidence="20" id="KW-1185">Reference proteome</keyword>
<dbReference type="InterPro" id="IPR018982">
    <property type="entry name" value="RQC_domain"/>
</dbReference>
<dbReference type="Gene3D" id="1.10.10.10">
    <property type="entry name" value="Winged helix-like DNA-binding domain superfamily/Winged helix DNA-binding domain"/>
    <property type="match status" value="1"/>
</dbReference>
<comment type="catalytic activity">
    <reaction evidence="12">
        <text>Couples ATP hydrolysis with the unwinding of duplex DNA by translocating in the 3'-5' direction.</text>
        <dbReference type="EC" id="5.6.2.4"/>
    </reaction>
</comment>
<dbReference type="Gene3D" id="3.40.50.300">
    <property type="entry name" value="P-loop containing nucleotide triphosphate hydrolases"/>
    <property type="match status" value="2"/>
</dbReference>
<comment type="cofactor">
    <cofactor evidence="2">
        <name>Zn(2+)</name>
        <dbReference type="ChEBI" id="CHEBI:29105"/>
    </cofactor>
</comment>
<gene>
    <name evidence="19" type="ORF">CLODIP_2_CD14088</name>
</gene>
<dbReference type="OrthoDB" id="10261556at2759"/>
<evidence type="ECO:0000256" key="7">
    <source>
        <dbReference type="ARBA" id="ARBA00022741"/>
    </source>
</evidence>
<dbReference type="EMBL" id="CADEPI010000048">
    <property type="protein sequence ID" value="CAB3369787.1"/>
    <property type="molecule type" value="Genomic_DNA"/>
</dbReference>
<dbReference type="GO" id="GO:0006260">
    <property type="term" value="P:DNA replication"/>
    <property type="evidence" value="ECO:0007669"/>
    <property type="project" value="InterPro"/>
</dbReference>
<dbReference type="Pfam" id="PF16124">
    <property type="entry name" value="RecQ_Zn_bind"/>
    <property type="match status" value="1"/>
</dbReference>
<dbReference type="PROSITE" id="PS51192">
    <property type="entry name" value="HELICASE_ATP_BIND_1"/>
    <property type="match status" value="1"/>
</dbReference>
<evidence type="ECO:0000256" key="14">
    <source>
        <dbReference type="SAM" id="MobiDB-lite"/>
    </source>
</evidence>
<comment type="similarity">
    <text evidence="4">Belongs to the 5'-nucleotidase family.</text>
</comment>
<evidence type="ECO:0000256" key="3">
    <source>
        <dbReference type="ARBA" id="ARBA00005446"/>
    </source>
</evidence>
<evidence type="ECO:0000259" key="17">
    <source>
        <dbReference type="PROSITE" id="PS51192"/>
    </source>
</evidence>
<dbReference type="FunFam" id="3.60.21.10:FF:000020">
    <property type="entry name" value="NT5E isoform 4"/>
    <property type="match status" value="1"/>
</dbReference>
<evidence type="ECO:0000256" key="8">
    <source>
        <dbReference type="ARBA" id="ARBA00022801"/>
    </source>
</evidence>
<evidence type="ECO:0000256" key="10">
    <source>
        <dbReference type="ARBA" id="ARBA00023125"/>
    </source>
</evidence>
<dbReference type="InterPro" id="IPR002121">
    <property type="entry name" value="HRDC_dom"/>
</dbReference>
<dbReference type="InterPro" id="IPR027417">
    <property type="entry name" value="P-loop_NTPase"/>
</dbReference>
<dbReference type="InterPro" id="IPR011545">
    <property type="entry name" value="DEAD/DEAH_box_helicase_dom"/>
</dbReference>
<evidence type="ECO:0000256" key="6">
    <source>
        <dbReference type="ARBA" id="ARBA00022729"/>
    </source>
</evidence>
<feature type="signal peptide" evidence="15">
    <location>
        <begin position="1"/>
        <end position="18"/>
    </location>
</feature>
<dbReference type="Pfam" id="PF00149">
    <property type="entry name" value="Metallophos"/>
    <property type="match status" value="1"/>
</dbReference>
<feature type="domain" description="HRDC" evidence="16">
    <location>
        <begin position="1249"/>
        <end position="1329"/>
    </location>
</feature>
<evidence type="ECO:0000256" key="1">
    <source>
        <dbReference type="ARBA" id="ARBA00000815"/>
    </source>
</evidence>
<dbReference type="Gene3D" id="3.90.780.10">
    <property type="entry name" value="5'-Nucleotidase, C-terminal domain"/>
    <property type="match status" value="2"/>
</dbReference>
<evidence type="ECO:0000256" key="9">
    <source>
        <dbReference type="ARBA" id="ARBA00022840"/>
    </source>
</evidence>
<dbReference type="Proteomes" id="UP000494165">
    <property type="component" value="Unassembled WGS sequence"/>
</dbReference>
<sequence length="1597" mass="176959">MLAVTAAVCLLAATGSMAAADGHFRLVVLHNNDMHARFEQTNGRSGKCSQKFLSTNYCFGGFARVSQVVKDVRSAEKNVLFLNAGDTYQGTTWYTVHKWRVVAFFVNLIGLDAMSLGNHEFDDGVAGLAPFLENVTVPNLAANLNVSGEPSLSKLRPSVVLEVGGRKIGVIGYLTPETRDLAKDIGNVEFEDEVTAIKREVKRLKASGIDILIALGHSGHTVDKKIAQEVDGLDLVIGGHTNTFLYSGHRPDSEIPSGLYPTMVKQASGKLVPVVQAYAYTKYMGMLNMTFDENGEIVTVEGNPILLDFNVKEDPAILAELKPWANKVANLTRERIGKTMVFLNGSQSACRMEECNLGNLIADSFVYHNARSYSGQGWTDAPIAIQNGGGIRNSIDKSSDTGYVTMEDVLAVLPFQSGTEAPGRFLQYSGLNVVYDMKKPPGERVKSATARCGNCRVPVFYPLDPEETYTLIMSTYLSDGGDGFRVFSNHGTNKTTLDAEESSIFADYIRQISPVFAAVEGRITLLIGTADSGAASIFYPSVHIAGITFAYLERRKKILGSMATDSAREIAETIEAFEDDDEWDDWNGTADSSAPSNPTTSVHDISSSSGDSSPVTKVTVFESDTAAVEPTPAHLKSLKKYFGHSAFRPLQWKIISTVLEEKRDSCVVMSTGYGKSLCYQFPPVFSEGVAIVISPLIALMEDQVLGLKESNIPACLLGTAQTAYESTSYEILNGVHRLVYMSPEFCSGDSGQFMLKKMAAQLNIVLIAIDEAHCVSQWGHDFRPSYRSLGLLKTIFPKVPFLALTATATPQIRRDICLSLKLCDPSMVCSGFDRPNLFLAVDLKSGNIADDMKSLAIKEGSNYRFDGSTIIYCPTKKETEAVTQVLEMMKISCGTYHAGLSMSRRKETHQNFVRDKIQVVVATVAFGMGIDKPDVRRIIHYGAPKDIESYYQEIGRAGRDGLPSFCQVLYASKDYRTNQFFLQDITNPTHKKHKEEMMAEMTRYLENGKACRRQTLLTHFEGKSLNLDRNEECCDNCLRILKCKDPAKKGASTDDYDFAKDAKIFIDAVQDAKGKSSLTNVVLVLRGSNSKKLNERSKMSSSYGKGKHRPEIWWKSLGNLLMRERYVDMVTKNFFGDMQKFPVTFLEVANKGTQFLMNFNENPSMQLLMEPPRDIKLILQQEKEKKKRMESMSSVPLSRDRKETMPFASLSQDDDDELARDLEKFRYNRNFMAVAQSAHKSDPVSNEELRLERMLYDELIRLRGDLARDSDAMPYNISNDKTLTLLAHQRPINLEDLKQVEGLKEATVVKYGQAFISCIENFCSKNNLKMDSGKAVLPKPAPAFDVEAQKQLIIDTYKNLGNALTSKLDYLKEKPRTSYIGFQLLGMSLRELEVIRGVKSSTIVNDLISAIKLGLPLELEKLGLTHSDYKQVISASKKITTEERRLTAIKELCGPDITFEKVNLSLAIQSYENSTGDKVKYFPETASSFSQASVALRAAGSTSALYNEDSTPTKKPKLDAKPVEVPSKLAKPTLSRVIAQSSAGFFDSDSDDDFCEAADELEKSFEDQKFTQLTQDLPSSLGNKKIRKIFSSSKAKI</sequence>
<dbReference type="InterPro" id="IPR036390">
    <property type="entry name" value="WH_DNA-bd_sf"/>
</dbReference>
<keyword evidence="10" id="KW-0238">DNA-binding</keyword>
<dbReference type="Pfam" id="PF00271">
    <property type="entry name" value="Helicase_C"/>
    <property type="match status" value="1"/>
</dbReference>
<dbReference type="Pfam" id="PF09382">
    <property type="entry name" value="RQC"/>
    <property type="match status" value="1"/>
</dbReference>
<dbReference type="InterPro" id="IPR006179">
    <property type="entry name" value="5_nucleotidase/apyrase"/>
</dbReference>
<evidence type="ECO:0000256" key="5">
    <source>
        <dbReference type="ARBA" id="ARBA00022723"/>
    </source>
</evidence>
<keyword evidence="11" id="KW-0413">Isomerase</keyword>
<dbReference type="SMART" id="SM00341">
    <property type="entry name" value="HRDC"/>
    <property type="match status" value="1"/>
</dbReference>
<feature type="domain" description="Helicase C-terminal" evidence="18">
    <location>
        <begin position="851"/>
        <end position="1005"/>
    </location>
</feature>
<evidence type="ECO:0000313" key="20">
    <source>
        <dbReference type="Proteomes" id="UP000494165"/>
    </source>
</evidence>
<dbReference type="GO" id="GO:0005886">
    <property type="term" value="C:plasma membrane"/>
    <property type="evidence" value="ECO:0007669"/>
    <property type="project" value="TreeGrafter"/>
</dbReference>
<dbReference type="GO" id="GO:0003677">
    <property type="term" value="F:DNA binding"/>
    <property type="evidence" value="ECO:0007669"/>
    <property type="project" value="UniProtKB-KW"/>
</dbReference>
<dbReference type="GO" id="GO:0006196">
    <property type="term" value="P:AMP catabolic process"/>
    <property type="evidence" value="ECO:0007669"/>
    <property type="project" value="TreeGrafter"/>
</dbReference>
<feature type="domain" description="Helicase ATP-binding" evidence="17">
    <location>
        <begin position="656"/>
        <end position="826"/>
    </location>
</feature>
<feature type="region of interest" description="Disordered" evidence="14">
    <location>
        <begin position="582"/>
        <end position="614"/>
    </location>
</feature>
<feature type="chain" id="PRO_5035758415" description="DNA helicase" evidence="15">
    <location>
        <begin position="19"/>
        <end position="1597"/>
    </location>
</feature>
<evidence type="ECO:0000259" key="18">
    <source>
        <dbReference type="PROSITE" id="PS51194"/>
    </source>
</evidence>
<dbReference type="PROSITE" id="PS50967">
    <property type="entry name" value="HRDC"/>
    <property type="match status" value="1"/>
</dbReference>
<evidence type="ECO:0000256" key="2">
    <source>
        <dbReference type="ARBA" id="ARBA00001947"/>
    </source>
</evidence>
<evidence type="ECO:0000256" key="13">
    <source>
        <dbReference type="ARBA" id="ARBA00049360"/>
    </source>
</evidence>
<dbReference type="InterPro" id="IPR014001">
    <property type="entry name" value="Helicase_ATP-bd"/>
</dbReference>
<dbReference type="SUPFAM" id="SSF47819">
    <property type="entry name" value="HRDC-like"/>
    <property type="match status" value="1"/>
</dbReference>
<evidence type="ECO:0000256" key="15">
    <source>
        <dbReference type="SAM" id="SignalP"/>
    </source>
</evidence>
<comment type="catalytic activity">
    <reaction evidence="1">
        <text>a ribonucleoside 5'-phosphate + H2O = a ribonucleoside + phosphate</text>
        <dbReference type="Rhea" id="RHEA:12484"/>
        <dbReference type="ChEBI" id="CHEBI:15377"/>
        <dbReference type="ChEBI" id="CHEBI:18254"/>
        <dbReference type="ChEBI" id="CHEBI:43474"/>
        <dbReference type="ChEBI" id="CHEBI:58043"/>
        <dbReference type="EC" id="3.1.3.5"/>
    </reaction>
</comment>
<dbReference type="FunFam" id="3.40.50.300:FF:000941">
    <property type="entry name" value="Werner syndrome RecQ like helicase"/>
    <property type="match status" value="1"/>
</dbReference>
<keyword evidence="6 15" id="KW-0732">Signal</keyword>
<dbReference type="GO" id="GO:0006281">
    <property type="term" value="P:DNA repair"/>
    <property type="evidence" value="ECO:0007669"/>
    <property type="project" value="InterPro"/>
</dbReference>
<dbReference type="InterPro" id="IPR032284">
    <property type="entry name" value="RecQ_Zn-bd"/>
</dbReference>
<feature type="compositionally biased region" description="Polar residues" evidence="14">
    <location>
        <begin position="589"/>
        <end position="605"/>
    </location>
</feature>
<keyword evidence="5" id="KW-0479">Metal-binding</keyword>
<dbReference type="SMART" id="SM00490">
    <property type="entry name" value="HELICc"/>
    <property type="match status" value="1"/>
</dbReference>
<dbReference type="InterPro" id="IPR010997">
    <property type="entry name" value="HRDC-like_sf"/>
</dbReference>
<dbReference type="GO" id="GO:0046872">
    <property type="term" value="F:metal ion binding"/>
    <property type="evidence" value="ECO:0007669"/>
    <property type="project" value="UniProtKB-KW"/>
</dbReference>
<dbReference type="InterPro" id="IPR044876">
    <property type="entry name" value="HRDC_dom_sf"/>
</dbReference>
<dbReference type="PANTHER" id="PTHR11575:SF24">
    <property type="entry name" value="5'-NUCLEOTIDASE"/>
    <property type="match status" value="1"/>
</dbReference>
<keyword evidence="9" id="KW-0067">ATP-binding</keyword>
<dbReference type="GO" id="GO:0006310">
    <property type="term" value="P:DNA recombination"/>
    <property type="evidence" value="ECO:0007669"/>
    <property type="project" value="InterPro"/>
</dbReference>
<proteinExistence type="inferred from homology"/>
<evidence type="ECO:0000313" key="19">
    <source>
        <dbReference type="EMBL" id="CAB3369787.1"/>
    </source>
</evidence>
<evidence type="ECO:0008006" key="21">
    <source>
        <dbReference type="Google" id="ProtNLM"/>
    </source>
</evidence>
<comment type="catalytic activity">
    <reaction evidence="13">
        <text>ATP + H2O = ADP + phosphate + H(+)</text>
        <dbReference type="Rhea" id="RHEA:13065"/>
        <dbReference type="ChEBI" id="CHEBI:15377"/>
        <dbReference type="ChEBI" id="CHEBI:15378"/>
        <dbReference type="ChEBI" id="CHEBI:30616"/>
        <dbReference type="ChEBI" id="CHEBI:43474"/>
        <dbReference type="ChEBI" id="CHEBI:456216"/>
    </reaction>
</comment>
<dbReference type="Gene3D" id="3.60.21.10">
    <property type="match status" value="1"/>
</dbReference>
<dbReference type="InterPro" id="IPR004843">
    <property type="entry name" value="Calcineurin-like_PHP"/>
</dbReference>
<keyword evidence="8" id="KW-0378">Hydrolase</keyword>
<dbReference type="PRINTS" id="PR01607">
    <property type="entry name" value="APYRASEFAMLY"/>
</dbReference>
<evidence type="ECO:0000259" key="16">
    <source>
        <dbReference type="PROSITE" id="PS50967"/>
    </source>
</evidence>
<organism evidence="19 20">
    <name type="scientific">Cloeon dipterum</name>
    <dbReference type="NCBI Taxonomy" id="197152"/>
    <lineage>
        <taxon>Eukaryota</taxon>
        <taxon>Metazoa</taxon>
        <taxon>Ecdysozoa</taxon>
        <taxon>Arthropoda</taxon>
        <taxon>Hexapoda</taxon>
        <taxon>Insecta</taxon>
        <taxon>Pterygota</taxon>
        <taxon>Palaeoptera</taxon>
        <taxon>Ephemeroptera</taxon>
        <taxon>Pisciforma</taxon>
        <taxon>Baetidae</taxon>
        <taxon>Cloeon</taxon>
    </lineage>
</organism>
<dbReference type="PROSITE" id="PS51194">
    <property type="entry name" value="HELICASE_CTER"/>
    <property type="match status" value="1"/>
</dbReference>
<dbReference type="CDD" id="cd18794">
    <property type="entry name" value="SF2_C_RecQ"/>
    <property type="match status" value="1"/>
</dbReference>
<dbReference type="InterPro" id="IPR001650">
    <property type="entry name" value="Helicase_C-like"/>
</dbReference>
<dbReference type="GO" id="GO:0043138">
    <property type="term" value="F:3'-5' DNA helicase activity"/>
    <property type="evidence" value="ECO:0007669"/>
    <property type="project" value="UniProtKB-EC"/>
</dbReference>
<dbReference type="InterPro" id="IPR004589">
    <property type="entry name" value="DNA_helicase_ATP-dep_RecQ"/>
</dbReference>
<dbReference type="InterPro" id="IPR029491">
    <property type="entry name" value="Helicase_HTH"/>
</dbReference>
<dbReference type="Pfam" id="PF14493">
    <property type="entry name" value="HTH_40"/>
    <property type="match status" value="1"/>
</dbReference>